<keyword evidence="3" id="KW-1185">Reference proteome</keyword>
<gene>
    <name evidence="2" type="ORF">M408DRAFT_270343</name>
</gene>
<name>A0A0C2XP93_SERVB</name>
<evidence type="ECO:0000313" key="3">
    <source>
        <dbReference type="Proteomes" id="UP000054097"/>
    </source>
</evidence>
<feature type="compositionally biased region" description="Polar residues" evidence="1">
    <location>
        <begin position="88"/>
        <end position="126"/>
    </location>
</feature>
<dbReference type="HOGENOM" id="CLU_689203_0_0_1"/>
<dbReference type="Proteomes" id="UP000054097">
    <property type="component" value="Unassembled WGS sequence"/>
</dbReference>
<feature type="region of interest" description="Disordered" evidence="1">
    <location>
        <begin position="71"/>
        <end position="142"/>
    </location>
</feature>
<feature type="region of interest" description="Disordered" evidence="1">
    <location>
        <begin position="1"/>
        <end position="34"/>
    </location>
</feature>
<feature type="compositionally biased region" description="Acidic residues" evidence="1">
    <location>
        <begin position="1"/>
        <end position="11"/>
    </location>
</feature>
<sequence length="400" mass="45026">MSFEDNDDPQTPEDHQTHLPTTHSPHPSVEDDSLAHPQMSDAFFNPFSHVHPDSLDINVYALETGHYQDTNSVDFEPSGPAQGIIIGGTQSYPSASNNTLQSPNLVSPHNGYLNNPESSHFMDNTISPSTPPLSNPPLRPLAPAPSLSARALSLGFLPQPSISLSASMASATPQPFHLELTLGPSLSSFTPDAGTSQQPASSHPARIKLYDDEYRNIKERLLNKPWYPKATQAVEPKVLPNDEFVLAGLILPNAKTRFQALVYSASKKQHYCRIKHPTWVENESGPCEYKAQEIKDVVAHVCEYLQYSPYECEIQHGDKKCTEKFTTVQRRNDHHYREEKKLKLPQGGLPKIECRVCQKKVLPRNERRHFEHAHPEELDPGYAKQMKRRRVTRLQPDLQE</sequence>
<accession>A0A0C2XP93</accession>
<evidence type="ECO:0000313" key="2">
    <source>
        <dbReference type="EMBL" id="KIM30792.1"/>
    </source>
</evidence>
<feature type="compositionally biased region" description="Pro residues" evidence="1">
    <location>
        <begin position="129"/>
        <end position="142"/>
    </location>
</feature>
<feature type="compositionally biased region" description="Basic and acidic residues" evidence="1">
    <location>
        <begin position="368"/>
        <end position="377"/>
    </location>
</feature>
<organism evidence="2 3">
    <name type="scientific">Serendipita vermifera MAFF 305830</name>
    <dbReference type="NCBI Taxonomy" id="933852"/>
    <lineage>
        <taxon>Eukaryota</taxon>
        <taxon>Fungi</taxon>
        <taxon>Dikarya</taxon>
        <taxon>Basidiomycota</taxon>
        <taxon>Agaricomycotina</taxon>
        <taxon>Agaricomycetes</taxon>
        <taxon>Sebacinales</taxon>
        <taxon>Serendipitaceae</taxon>
        <taxon>Serendipita</taxon>
    </lineage>
</organism>
<feature type="region of interest" description="Disordered" evidence="1">
    <location>
        <begin position="368"/>
        <end position="400"/>
    </location>
</feature>
<dbReference type="EMBL" id="KN824283">
    <property type="protein sequence ID" value="KIM30792.1"/>
    <property type="molecule type" value="Genomic_DNA"/>
</dbReference>
<dbReference type="AlphaFoldDB" id="A0A0C2XP93"/>
<reference evidence="2 3" key="1">
    <citation type="submission" date="2014-04" db="EMBL/GenBank/DDBJ databases">
        <authorList>
            <consortium name="DOE Joint Genome Institute"/>
            <person name="Kuo A."/>
            <person name="Zuccaro A."/>
            <person name="Kohler A."/>
            <person name="Nagy L.G."/>
            <person name="Floudas D."/>
            <person name="Copeland A."/>
            <person name="Barry K.W."/>
            <person name="Cichocki N."/>
            <person name="Veneault-Fourrey C."/>
            <person name="LaButti K."/>
            <person name="Lindquist E.A."/>
            <person name="Lipzen A."/>
            <person name="Lundell T."/>
            <person name="Morin E."/>
            <person name="Murat C."/>
            <person name="Sun H."/>
            <person name="Tunlid A."/>
            <person name="Henrissat B."/>
            <person name="Grigoriev I.V."/>
            <person name="Hibbett D.S."/>
            <person name="Martin F."/>
            <person name="Nordberg H.P."/>
            <person name="Cantor M.N."/>
            <person name="Hua S.X."/>
        </authorList>
    </citation>
    <scope>NUCLEOTIDE SEQUENCE [LARGE SCALE GENOMIC DNA]</scope>
    <source>
        <strain evidence="2 3">MAFF 305830</strain>
    </source>
</reference>
<protein>
    <submittedName>
        <fullName evidence="2">Uncharacterized protein</fullName>
    </submittedName>
</protein>
<reference evidence="3" key="2">
    <citation type="submission" date="2015-01" db="EMBL/GenBank/DDBJ databases">
        <title>Evolutionary Origins and Diversification of the Mycorrhizal Mutualists.</title>
        <authorList>
            <consortium name="DOE Joint Genome Institute"/>
            <consortium name="Mycorrhizal Genomics Consortium"/>
            <person name="Kohler A."/>
            <person name="Kuo A."/>
            <person name="Nagy L.G."/>
            <person name="Floudas D."/>
            <person name="Copeland A."/>
            <person name="Barry K.W."/>
            <person name="Cichocki N."/>
            <person name="Veneault-Fourrey C."/>
            <person name="LaButti K."/>
            <person name="Lindquist E.A."/>
            <person name="Lipzen A."/>
            <person name="Lundell T."/>
            <person name="Morin E."/>
            <person name="Murat C."/>
            <person name="Riley R."/>
            <person name="Ohm R."/>
            <person name="Sun H."/>
            <person name="Tunlid A."/>
            <person name="Henrissat B."/>
            <person name="Grigoriev I.V."/>
            <person name="Hibbett D.S."/>
            <person name="Martin F."/>
        </authorList>
    </citation>
    <scope>NUCLEOTIDE SEQUENCE [LARGE SCALE GENOMIC DNA]</scope>
    <source>
        <strain evidence="3">MAFF 305830</strain>
    </source>
</reference>
<proteinExistence type="predicted"/>
<evidence type="ECO:0000256" key="1">
    <source>
        <dbReference type="SAM" id="MobiDB-lite"/>
    </source>
</evidence>